<evidence type="ECO:0000313" key="1">
    <source>
        <dbReference type="Proteomes" id="UP000694941"/>
    </source>
</evidence>
<dbReference type="PANTHER" id="PTHR10224">
    <property type="entry name" value="ES1 PROTEIN HOMOLOG, MITOCHONDRIAL"/>
    <property type="match status" value="1"/>
</dbReference>
<dbReference type="SUPFAM" id="SSF52317">
    <property type="entry name" value="Class I glutamine amidotransferase-like"/>
    <property type="match status" value="1"/>
</dbReference>
<keyword evidence="1" id="KW-1185">Reference proteome</keyword>
<reference evidence="2" key="1">
    <citation type="submission" date="2025-08" db="UniProtKB">
        <authorList>
            <consortium name="RefSeq"/>
        </authorList>
    </citation>
    <scope>IDENTIFICATION</scope>
    <source>
        <tissue evidence="2">Muscle</tissue>
    </source>
</reference>
<dbReference type="PANTHER" id="PTHR10224:SF17">
    <property type="entry name" value="DJ-1_PFPI DOMAIN-CONTAINING PROTEIN"/>
    <property type="match status" value="1"/>
</dbReference>
<dbReference type="InterPro" id="IPR029062">
    <property type="entry name" value="Class_I_gatase-like"/>
</dbReference>
<organism evidence="1 2">
    <name type="scientific">Limulus polyphemus</name>
    <name type="common">Atlantic horseshoe crab</name>
    <dbReference type="NCBI Taxonomy" id="6850"/>
    <lineage>
        <taxon>Eukaryota</taxon>
        <taxon>Metazoa</taxon>
        <taxon>Ecdysozoa</taxon>
        <taxon>Arthropoda</taxon>
        <taxon>Chelicerata</taxon>
        <taxon>Merostomata</taxon>
        <taxon>Xiphosura</taxon>
        <taxon>Limulidae</taxon>
        <taxon>Limulus</taxon>
    </lineage>
</organism>
<dbReference type="NCBIfam" id="NF008747">
    <property type="entry name" value="PRK11780.1"/>
    <property type="match status" value="1"/>
</dbReference>
<evidence type="ECO:0000313" key="2">
    <source>
        <dbReference type="RefSeq" id="XP_013792578.1"/>
    </source>
</evidence>
<proteinExistence type="predicted"/>
<dbReference type="Proteomes" id="UP000694941">
    <property type="component" value="Unplaced"/>
</dbReference>
<dbReference type="Gene3D" id="3.40.50.880">
    <property type="match status" value="1"/>
</dbReference>
<name>A0ABM1C1G6_LIMPO</name>
<sequence>MYLLRTGISRYSFVSTRFFSTSYCALSSPKVAVVLSGNGVYDGSEIHEASAILVHLTRGNAQPLIYAPDVDQLHVINHCKGEPMEGQKRNVMVESARIARGKIQSLKDLVAESHDALVFPGGFGAAKNLSTFAVDGDKCKVNPEVERIIKEFHAAKKPMG</sequence>
<dbReference type="RefSeq" id="XP_013792578.1">
    <property type="nucleotide sequence ID" value="XM_013937124.2"/>
</dbReference>
<protein>
    <submittedName>
        <fullName evidence="2">ES1 protein homolog, mitochondrial-like</fullName>
    </submittedName>
</protein>
<accession>A0ABM1C1G6</accession>
<dbReference type="GeneID" id="106476466"/>
<gene>
    <name evidence="2" type="primary">LOC106476466</name>
</gene>